<dbReference type="SUPFAM" id="SSF100934">
    <property type="entry name" value="Heat shock protein 70kD (HSP70), C-terminal subdomain"/>
    <property type="match status" value="1"/>
</dbReference>
<keyword evidence="8" id="KW-1185">Reference proteome</keyword>
<dbReference type="PANTHER" id="PTHR45639:SF3">
    <property type="entry name" value="HYPOXIA UP-REGULATED PROTEIN 1"/>
    <property type="match status" value="1"/>
</dbReference>
<dbReference type="Pfam" id="PF00012">
    <property type="entry name" value="HSP70"/>
    <property type="match status" value="2"/>
</dbReference>
<evidence type="ECO:0000256" key="4">
    <source>
        <dbReference type="ARBA" id="ARBA00023186"/>
    </source>
</evidence>
<dbReference type="GO" id="GO:0030968">
    <property type="term" value="P:endoplasmic reticulum unfolded protein response"/>
    <property type="evidence" value="ECO:0007669"/>
    <property type="project" value="TreeGrafter"/>
</dbReference>
<dbReference type="FunFam" id="1.20.1270.10:FF:000002">
    <property type="entry name" value="Heat shock 70 kDa protein 4"/>
    <property type="match status" value="1"/>
</dbReference>
<dbReference type="EMBL" id="VXIS01000155">
    <property type="protein sequence ID" value="KAA8900324.1"/>
    <property type="molecule type" value="Genomic_DNA"/>
</dbReference>
<comment type="caution">
    <text evidence="7">The sequence shown here is derived from an EMBL/GenBank/DDBJ whole genome shotgun (WGS) entry which is preliminary data.</text>
</comment>
<dbReference type="Proteomes" id="UP000326924">
    <property type="component" value="Unassembled WGS sequence"/>
</dbReference>
<protein>
    <submittedName>
        <fullName evidence="7">Hsp70 protein-domain-containing protein</fullName>
    </submittedName>
</protein>
<dbReference type="InterPro" id="IPR029047">
    <property type="entry name" value="HSP70_peptide-bd_sf"/>
</dbReference>
<keyword evidence="3" id="KW-0067">ATP-binding</keyword>
<dbReference type="InterPro" id="IPR043129">
    <property type="entry name" value="ATPase_NBD"/>
</dbReference>
<dbReference type="CDD" id="cd10230">
    <property type="entry name" value="ASKHA_NBD_HSP70_HYOU1"/>
    <property type="match status" value="1"/>
</dbReference>
<dbReference type="InterPro" id="IPR013126">
    <property type="entry name" value="Hsp_70_fam"/>
</dbReference>
<proteinExistence type="predicted"/>
<feature type="compositionally biased region" description="Low complexity" evidence="5">
    <location>
        <begin position="610"/>
        <end position="621"/>
    </location>
</feature>
<evidence type="ECO:0000256" key="1">
    <source>
        <dbReference type="ARBA" id="ARBA00022741"/>
    </source>
</evidence>
<evidence type="ECO:0000256" key="5">
    <source>
        <dbReference type="SAM" id="MobiDB-lite"/>
    </source>
</evidence>
<dbReference type="OrthoDB" id="10262720at2759"/>
<gene>
    <name evidence="7" type="ORF">FN846DRAFT_145902</name>
</gene>
<dbReference type="SUPFAM" id="SSF53067">
    <property type="entry name" value="Actin-like ATPase domain"/>
    <property type="match status" value="2"/>
</dbReference>
<feature type="region of interest" description="Disordered" evidence="5">
    <location>
        <begin position="604"/>
        <end position="628"/>
    </location>
</feature>
<evidence type="ECO:0000256" key="6">
    <source>
        <dbReference type="SAM" id="SignalP"/>
    </source>
</evidence>
<feature type="signal peptide" evidence="6">
    <location>
        <begin position="1"/>
        <end position="25"/>
    </location>
</feature>
<dbReference type="InParanoid" id="A0A5J5ERJ8"/>
<dbReference type="FunCoup" id="A0A5J5ERJ8">
    <property type="interactions" value="205"/>
</dbReference>
<dbReference type="PRINTS" id="PR00301">
    <property type="entry name" value="HEATSHOCK70"/>
</dbReference>
<dbReference type="GO" id="GO:0140662">
    <property type="term" value="F:ATP-dependent protein folding chaperone"/>
    <property type="evidence" value="ECO:0007669"/>
    <property type="project" value="InterPro"/>
</dbReference>
<evidence type="ECO:0000313" key="8">
    <source>
        <dbReference type="Proteomes" id="UP000326924"/>
    </source>
</evidence>
<organism evidence="7 8">
    <name type="scientific">Sphaerosporella brunnea</name>
    <dbReference type="NCBI Taxonomy" id="1250544"/>
    <lineage>
        <taxon>Eukaryota</taxon>
        <taxon>Fungi</taxon>
        <taxon>Dikarya</taxon>
        <taxon>Ascomycota</taxon>
        <taxon>Pezizomycotina</taxon>
        <taxon>Pezizomycetes</taxon>
        <taxon>Pezizales</taxon>
        <taxon>Pyronemataceae</taxon>
        <taxon>Sphaerosporella</taxon>
    </lineage>
</organism>
<keyword evidence="1" id="KW-0547">Nucleotide-binding</keyword>
<keyword evidence="6" id="KW-0732">Signal</keyword>
<dbReference type="PANTHER" id="PTHR45639">
    <property type="entry name" value="HSC70CB, ISOFORM G-RELATED"/>
    <property type="match status" value="1"/>
</dbReference>
<keyword evidence="2" id="KW-0256">Endoplasmic reticulum</keyword>
<dbReference type="Gene3D" id="1.20.1270.10">
    <property type="match status" value="1"/>
</dbReference>
<dbReference type="GO" id="GO:0034663">
    <property type="term" value="C:endoplasmic reticulum chaperone complex"/>
    <property type="evidence" value="ECO:0007669"/>
    <property type="project" value="TreeGrafter"/>
</dbReference>
<dbReference type="Gene3D" id="3.30.420.40">
    <property type="match status" value="2"/>
</dbReference>
<dbReference type="GO" id="GO:0005524">
    <property type="term" value="F:ATP binding"/>
    <property type="evidence" value="ECO:0007669"/>
    <property type="project" value="UniProtKB-KW"/>
</dbReference>
<evidence type="ECO:0000313" key="7">
    <source>
        <dbReference type="EMBL" id="KAA8900324.1"/>
    </source>
</evidence>
<keyword evidence="4" id="KW-0143">Chaperone</keyword>
<evidence type="ECO:0000256" key="2">
    <source>
        <dbReference type="ARBA" id="ARBA00022824"/>
    </source>
</evidence>
<sequence>MRSKHLSNTALTSLLVLLLTSYASAASAVLGIDIGQEYIKAALVKPGIPLEIVLTKDTKRKEVSAIGFKPSSTPAKEGEFAFPERLYGADAINLAARFPHDVYPNLKQLLGKLVTNDAVTTYSVRYPALHILPAPVQDTVAFKSHSSMNGLFTVEELLAMQLKAIVAQAQEMAGANNGKIKDVMFTIPSFLLAEEKNALRLAAELAGLKVMGMVSDGLAVGINYATTRTFDEKTPEYHIIYDMGAGSTTASVLRFQGKSVKDVGRFNKTVQEVSVIGVGYDTTLGGDLFNEKMMNLLVEDFIESNKGKQALASTENPVQTLRRNGRAAAKLWREAERARQILSANTEVFSSIESLYNDVDFRSGKLTRAQFEAGIKEYEERITKPIFDALANAKITLDQVGSIILHGGAVRTPFVGKKLEEVVGGPEKISKNVNPDESAVFGATFKGAGESGSFKVKEIRTNDINPYGVTIEYLKSATAEKKTKQQIFAPGSVIGKEKVVTFPQKEDFSFEVVHTLPPRANDPKQRPGMELLWKIDATNTTASVKKLQDDHKCVESAIATKFSLTLSKKDGIPSVSKGWVECEVEVLDKKDGIVDGVKKAFGFGKDKDSSSSSSTSTSTSTAPAETPSLIKKTERIPLAFSVTKTGIPPLSADAKKALKAEIKAFDEHDRTRRLIEESRNELEGFVYKAREQLYDDAFIAASTEEERAKLSAMLEEASEWLYGDGFRAGLDEVRGKLKALKELQKPILRRVQEAEKRPKAVEMLKEAIEQGRVLVNALRDPEAKDQPYDEKEIKELQAKYDAAEKWLEDVLKRQQALGESDDPAVAAKELDEKRLQLDKVVMEVIDRKMQLAREVKDEL</sequence>
<dbReference type="Gene3D" id="3.90.640.10">
    <property type="entry name" value="Actin, Chain A, domain 4"/>
    <property type="match status" value="1"/>
</dbReference>
<feature type="chain" id="PRO_5023859149" evidence="6">
    <location>
        <begin position="26"/>
        <end position="859"/>
    </location>
</feature>
<accession>A0A5J5ERJ8</accession>
<reference evidence="7 8" key="1">
    <citation type="submission" date="2019-09" db="EMBL/GenBank/DDBJ databases">
        <title>Draft genome of the ectomycorrhizal ascomycete Sphaerosporella brunnea.</title>
        <authorList>
            <consortium name="DOE Joint Genome Institute"/>
            <person name="Benucci G.M."/>
            <person name="Marozzi G."/>
            <person name="Antonielli L."/>
            <person name="Sanchez S."/>
            <person name="Marco P."/>
            <person name="Wang X."/>
            <person name="Falini L.B."/>
            <person name="Barry K."/>
            <person name="Haridas S."/>
            <person name="Lipzen A."/>
            <person name="Labutti K."/>
            <person name="Grigoriev I.V."/>
            <person name="Murat C."/>
            <person name="Martin F."/>
            <person name="Albertini E."/>
            <person name="Donnini D."/>
            <person name="Bonito G."/>
        </authorList>
    </citation>
    <scope>NUCLEOTIDE SEQUENCE [LARGE SCALE GENOMIC DNA]</scope>
    <source>
        <strain evidence="7 8">Sb_GMNB300</strain>
    </source>
</reference>
<name>A0A5J5ERJ8_9PEZI</name>
<dbReference type="Gene3D" id="2.60.34.10">
    <property type="entry name" value="Substrate Binding Domain Of DNAk, Chain A, domain 1"/>
    <property type="match status" value="1"/>
</dbReference>
<dbReference type="InterPro" id="IPR029048">
    <property type="entry name" value="HSP70_C_sf"/>
</dbReference>
<evidence type="ECO:0000256" key="3">
    <source>
        <dbReference type="ARBA" id="ARBA00022840"/>
    </source>
</evidence>
<dbReference type="Gene3D" id="3.30.30.30">
    <property type="match status" value="1"/>
</dbReference>
<dbReference type="AlphaFoldDB" id="A0A5J5ERJ8"/>